<organism evidence="1 2">
    <name type="scientific">Micromonospora halotolerans</name>
    <dbReference type="NCBI Taxonomy" id="709879"/>
    <lineage>
        <taxon>Bacteria</taxon>
        <taxon>Bacillati</taxon>
        <taxon>Actinomycetota</taxon>
        <taxon>Actinomycetes</taxon>
        <taxon>Micromonosporales</taxon>
        <taxon>Micromonosporaceae</taxon>
        <taxon>Micromonospora</taxon>
    </lineage>
</organism>
<name>A0ABZ0A0D6_9ACTN</name>
<accession>A0ABZ0A0D6</accession>
<dbReference type="Proteomes" id="UP001303001">
    <property type="component" value="Chromosome"/>
</dbReference>
<evidence type="ECO:0000313" key="2">
    <source>
        <dbReference type="Proteomes" id="UP001303001"/>
    </source>
</evidence>
<dbReference type="EMBL" id="CP134876">
    <property type="protein sequence ID" value="WNM41034.1"/>
    <property type="molecule type" value="Genomic_DNA"/>
</dbReference>
<gene>
    <name evidence="1" type="ORF">RMN56_06700</name>
</gene>
<evidence type="ECO:0008006" key="3">
    <source>
        <dbReference type="Google" id="ProtNLM"/>
    </source>
</evidence>
<dbReference type="RefSeq" id="WP_313722961.1">
    <property type="nucleotide sequence ID" value="NZ_CP134876.1"/>
</dbReference>
<sequence>MGILTEYFAATPERARAAAATGPDDDLDPLRCKNVEPFVLGGALWEVVRAGRLGSPRAGLHAGGERIDGHDDEGPYLIRLVPDFVAELAALPDERLQPVAAQWGTAEEWPGEPAVDPLVELVAELRRVARAAGAEGLDAYCWMCL</sequence>
<evidence type="ECO:0000313" key="1">
    <source>
        <dbReference type="EMBL" id="WNM41034.1"/>
    </source>
</evidence>
<proteinExistence type="predicted"/>
<reference evidence="1 2" key="1">
    <citation type="submission" date="2023-09" db="EMBL/GenBank/DDBJ databases">
        <title>Micromonospora halotolerans DSM 45598 genome sequence.</title>
        <authorList>
            <person name="Mo P."/>
        </authorList>
    </citation>
    <scope>NUCLEOTIDE SEQUENCE [LARGE SCALE GENOMIC DNA]</scope>
    <source>
        <strain evidence="1 2">DSM 45598</strain>
    </source>
</reference>
<protein>
    <recommendedName>
        <fullName evidence="3">DUF1877 family protein</fullName>
    </recommendedName>
</protein>
<keyword evidence="2" id="KW-1185">Reference proteome</keyword>